<feature type="transmembrane region" description="Helical" evidence="5">
    <location>
        <begin position="290"/>
        <end position="309"/>
    </location>
</feature>
<keyword evidence="2 5" id="KW-0812">Transmembrane</keyword>
<protein>
    <recommendedName>
        <fullName evidence="6">O-antigen ligase-related domain-containing protein</fullName>
    </recommendedName>
</protein>
<dbReference type="Proteomes" id="UP000225199">
    <property type="component" value="Unassembled WGS sequence"/>
</dbReference>
<name>A0A2C6A220_FUSNP</name>
<feature type="transmembrane region" description="Helical" evidence="5">
    <location>
        <begin position="141"/>
        <end position="160"/>
    </location>
</feature>
<evidence type="ECO:0000313" key="8">
    <source>
        <dbReference type="Proteomes" id="UP000225199"/>
    </source>
</evidence>
<proteinExistence type="predicted"/>
<feature type="transmembrane region" description="Helical" evidence="5">
    <location>
        <begin position="26"/>
        <end position="46"/>
    </location>
</feature>
<evidence type="ECO:0000256" key="1">
    <source>
        <dbReference type="ARBA" id="ARBA00004141"/>
    </source>
</evidence>
<evidence type="ECO:0000256" key="5">
    <source>
        <dbReference type="SAM" id="Phobius"/>
    </source>
</evidence>
<evidence type="ECO:0000256" key="4">
    <source>
        <dbReference type="ARBA" id="ARBA00023136"/>
    </source>
</evidence>
<comment type="subcellular location">
    <subcellularLocation>
        <location evidence="1">Membrane</location>
        <topology evidence="1">Multi-pass membrane protein</topology>
    </subcellularLocation>
</comment>
<keyword evidence="4 5" id="KW-0472">Membrane</keyword>
<evidence type="ECO:0000313" key="7">
    <source>
        <dbReference type="EMBL" id="PHH96068.1"/>
    </source>
</evidence>
<feature type="transmembrane region" description="Helical" evidence="5">
    <location>
        <begin position="189"/>
        <end position="207"/>
    </location>
</feature>
<dbReference type="AlphaFoldDB" id="A0A2C6A220"/>
<reference evidence="7 8" key="1">
    <citation type="submission" date="2017-06" db="EMBL/GenBank/DDBJ databases">
        <title>Draft genome sequence of Fusobacterium nucleatum subsp. polymorphum KCOM 1002 (=ChDC F175).</title>
        <authorList>
            <person name="Kook J.-K."/>
            <person name="Park S.-N."/>
            <person name="Lim Y.K."/>
            <person name="Roh H."/>
        </authorList>
    </citation>
    <scope>NUCLEOTIDE SEQUENCE [LARGE SCALE GENOMIC DNA]</scope>
    <source>
        <strain evidence="8">KCOM 1002 (ChDC F175)</strain>
    </source>
</reference>
<dbReference type="Pfam" id="PF04932">
    <property type="entry name" value="Wzy_C"/>
    <property type="match status" value="1"/>
</dbReference>
<gene>
    <name evidence="7" type="ORF">CA840_00965</name>
</gene>
<evidence type="ECO:0000259" key="6">
    <source>
        <dbReference type="Pfam" id="PF04932"/>
    </source>
</evidence>
<feature type="transmembrane region" description="Helical" evidence="5">
    <location>
        <begin position="343"/>
        <end position="362"/>
    </location>
</feature>
<comment type="caution">
    <text evidence="7">The sequence shown here is derived from an EMBL/GenBank/DDBJ whole genome shotgun (WGS) entry which is preliminary data.</text>
</comment>
<sequence>MSRHIITIYIFLSFLCSYQFQNKNIILYPLLLIQLVILGINMFWLLKRKEIKISNFILIMIWGTLFSAAFNFETLGNYLVNTILIFNIYLLTKYKWSYMYKNLYYLAIIFNIINIFIYIYSPKIYSVPKIIFGHELSKIQLQEIGVAAMSRIAMYSLFGVVLIRSKLLKILIAILSLFILLVGGKFTAILALLVSLIVYIITIKFSLFKNKLKYILKLLLIISFSSSFVFYFFIKLLEKLFSVKNIFSGRSILWIDYIDYIWENKISIFVGNGFFTETKMISYLSHPHNQYLTIIYTLGIFGFIIYYLFFSKNINKIINVVKRYPDLFLLFITQIIQMCGDDYYILTIEPIGMIFLFLIYNIEYSNKRVVQIGEINE</sequence>
<feature type="transmembrane region" description="Helical" evidence="5">
    <location>
        <begin position="167"/>
        <end position="183"/>
    </location>
</feature>
<feature type="domain" description="O-antigen ligase-related" evidence="6">
    <location>
        <begin position="172"/>
        <end position="306"/>
    </location>
</feature>
<feature type="transmembrane region" description="Helical" evidence="5">
    <location>
        <begin position="78"/>
        <end position="96"/>
    </location>
</feature>
<keyword evidence="3 5" id="KW-1133">Transmembrane helix</keyword>
<dbReference type="RefSeq" id="WP_098978183.1">
    <property type="nucleotide sequence ID" value="NZ_NIRJ01000001.1"/>
</dbReference>
<organism evidence="7 8">
    <name type="scientific">Fusobacterium nucleatum subsp. polymorphum</name>
    <name type="common">Fusobacterium polymorphum</name>
    <dbReference type="NCBI Taxonomy" id="76857"/>
    <lineage>
        <taxon>Bacteria</taxon>
        <taxon>Fusobacteriati</taxon>
        <taxon>Fusobacteriota</taxon>
        <taxon>Fusobacteriia</taxon>
        <taxon>Fusobacteriales</taxon>
        <taxon>Fusobacteriaceae</taxon>
        <taxon>Fusobacterium</taxon>
    </lineage>
</organism>
<dbReference type="InterPro" id="IPR007016">
    <property type="entry name" value="O-antigen_ligase-rel_domated"/>
</dbReference>
<feature type="transmembrane region" description="Helical" evidence="5">
    <location>
        <begin position="53"/>
        <end position="72"/>
    </location>
</feature>
<evidence type="ECO:0000256" key="2">
    <source>
        <dbReference type="ARBA" id="ARBA00022692"/>
    </source>
</evidence>
<dbReference type="EMBL" id="NIRJ01000001">
    <property type="protein sequence ID" value="PHH96068.1"/>
    <property type="molecule type" value="Genomic_DNA"/>
</dbReference>
<accession>A0A2C6A220</accession>
<evidence type="ECO:0000256" key="3">
    <source>
        <dbReference type="ARBA" id="ARBA00022989"/>
    </source>
</evidence>
<feature type="transmembrane region" description="Helical" evidence="5">
    <location>
        <begin position="214"/>
        <end position="234"/>
    </location>
</feature>
<feature type="transmembrane region" description="Helical" evidence="5">
    <location>
        <begin position="103"/>
        <end position="121"/>
    </location>
</feature>
<dbReference type="GO" id="GO:0016020">
    <property type="term" value="C:membrane"/>
    <property type="evidence" value="ECO:0007669"/>
    <property type="project" value="UniProtKB-SubCell"/>
</dbReference>